<accession>A0A9N9PK49</accession>
<feature type="region of interest" description="Disordered" evidence="1">
    <location>
        <begin position="178"/>
        <end position="214"/>
    </location>
</feature>
<gene>
    <name evidence="2" type="ORF">HYFRA_00005076</name>
</gene>
<dbReference type="Proteomes" id="UP000696280">
    <property type="component" value="Unassembled WGS sequence"/>
</dbReference>
<organism evidence="2 3">
    <name type="scientific">Hymenoscyphus fraxineus</name>
    <dbReference type="NCBI Taxonomy" id="746836"/>
    <lineage>
        <taxon>Eukaryota</taxon>
        <taxon>Fungi</taxon>
        <taxon>Dikarya</taxon>
        <taxon>Ascomycota</taxon>
        <taxon>Pezizomycotina</taxon>
        <taxon>Leotiomycetes</taxon>
        <taxon>Helotiales</taxon>
        <taxon>Helotiaceae</taxon>
        <taxon>Hymenoscyphus</taxon>
    </lineage>
</organism>
<feature type="compositionally biased region" description="Polar residues" evidence="1">
    <location>
        <begin position="434"/>
        <end position="452"/>
    </location>
</feature>
<dbReference type="OrthoDB" id="5373017at2759"/>
<keyword evidence="3" id="KW-1185">Reference proteome</keyword>
<feature type="region of interest" description="Disordered" evidence="1">
    <location>
        <begin position="93"/>
        <end position="137"/>
    </location>
</feature>
<name>A0A9N9PK49_9HELO</name>
<evidence type="ECO:0000313" key="2">
    <source>
        <dbReference type="EMBL" id="CAG8949446.1"/>
    </source>
</evidence>
<evidence type="ECO:0000256" key="1">
    <source>
        <dbReference type="SAM" id="MobiDB-lite"/>
    </source>
</evidence>
<feature type="compositionally biased region" description="Low complexity" evidence="1">
    <location>
        <begin position="394"/>
        <end position="412"/>
    </location>
</feature>
<feature type="region of interest" description="Disordered" evidence="1">
    <location>
        <begin position="364"/>
        <end position="421"/>
    </location>
</feature>
<feature type="compositionally biased region" description="Low complexity" evidence="1">
    <location>
        <begin position="490"/>
        <end position="517"/>
    </location>
</feature>
<comment type="caution">
    <text evidence="2">The sequence shown here is derived from an EMBL/GenBank/DDBJ whole genome shotgun (WGS) entry which is preliminary data.</text>
</comment>
<protein>
    <submittedName>
        <fullName evidence="2">Uncharacterized protein</fullName>
    </submittedName>
</protein>
<proteinExistence type="predicted"/>
<feature type="compositionally biased region" description="Basic and acidic residues" evidence="1">
    <location>
        <begin position="93"/>
        <end position="124"/>
    </location>
</feature>
<sequence length="644" mass="71462">MHTPNSSIDDFILSLDNQHCPENLDSDIQVYGQSNGFIIPDSGLFSDLDYDPAVLEQLNNFSYDDNACDLEYLDSLLATGGEVHDAVEATHGSLEGEHVSVKDGSKNGEHGLREVERDSERERQQDEEERDAAQNPLQVACANQTTDPSDFFFKSFPHSPCNLDPKPTTKGSILNSRKREATQGEHHSLGSPKRITTSPRDLGECNDDDQRNGSETQNIYTRAMVCSPPDHAIAVARSLGVQSAVPLYRKPTERNAVAKDFSSLQISGPLYLNLLAAAKSYMLDDGHPERREFVGRNTRTTDVSGMLSSCCEEFLEQGWGEKCWGLGAEVYEGRILQWPLNRRIIIKLTVPLLRRIVSNERQRLYAAQKRKRDGTSGSRAKRRKTADGNLNIYDSPMPDSPPDSVTSSIPSTPYIPNTPLTAMSRTLPNSYISSIRNTPNISNTSLTQSLHEGNQKRQYDERPELPAMSFQIQHPLAGNANMEQCQYNYSPERSPPTSTSGSTSEESETGLTSSSTSQRRDSSATEASIGLSTGATDYKTNIKLHTNFFWCGQQVRSDANLSIAIPTEFSPFVERLRSLAPDLLKLKRISVIGPEGSIQIDSSETLGKILMDIEDSVWMDGEAKAMVELEEIEEGTYYGEEREV</sequence>
<reference evidence="2" key="1">
    <citation type="submission" date="2021-07" db="EMBL/GenBank/DDBJ databases">
        <authorList>
            <person name="Durling M."/>
        </authorList>
    </citation>
    <scope>NUCLEOTIDE SEQUENCE</scope>
</reference>
<evidence type="ECO:0000313" key="3">
    <source>
        <dbReference type="Proteomes" id="UP000696280"/>
    </source>
</evidence>
<dbReference type="EMBL" id="CAJVRL010000002">
    <property type="protein sequence ID" value="CAG8949446.1"/>
    <property type="molecule type" value="Genomic_DNA"/>
</dbReference>
<feature type="region of interest" description="Disordered" evidence="1">
    <location>
        <begin position="487"/>
        <end position="528"/>
    </location>
</feature>
<feature type="region of interest" description="Disordered" evidence="1">
    <location>
        <begin position="434"/>
        <end position="459"/>
    </location>
</feature>
<feature type="compositionally biased region" description="Basic and acidic residues" evidence="1">
    <location>
        <begin position="178"/>
        <end position="188"/>
    </location>
</feature>
<dbReference type="AlphaFoldDB" id="A0A9N9PK49"/>